<gene>
    <name evidence="1" type="ORF">TR121192</name>
</gene>
<organism evidence="1">
    <name type="scientific">Schistocephalus solidus</name>
    <name type="common">Tapeworm</name>
    <dbReference type="NCBI Taxonomy" id="70667"/>
    <lineage>
        <taxon>Eukaryota</taxon>
        <taxon>Metazoa</taxon>
        <taxon>Spiralia</taxon>
        <taxon>Lophotrochozoa</taxon>
        <taxon>Platyhelminthes</taxon>
        <taxon>Cestoda</taxon>
        <taxon>Eucestoda</taxon>
        <taxon>Diphyllobothriidea</taxon>
        <taxon>Diphyllobothriidae</taxon>
        <taxon>Schistocephalus</taxon>
    </lineage>
</organism>
<sequence length="108" mass="12433">MSSNSRPLRRPNISRNPSPVEWIHNVTAKLEADKASLRVLFNLSSCYTALLSRLLRQDVCSRCRETLMRAIGTYDRSNDIIFLFSSTFVFTVVFPHRFCLSCYVVGRI</sequence>
<evidence type="ECO:0000313" key="1">
    <source>
        <dbReference type="EMBL" id="JAP62467.1"/>
    </source>
</evidence>
<accession>A0A0V0J9Z6</accession>
<reference evidence="1" key="1">
    <citation type="submission" date="2016-01" db="EMBL/GenBank/DDBJ databases">
        <title>Reference transcriptome for the parasite Schistocephalus solidus: insights into the molecular evolution of parasitism.</title>
        <authorList>
            <person name="Hebert F.O."/>
            <person name="Grambauer S."/>
            <person name="Barber I."/>
            <person name="Landry C.R."/>
            <person name="Aubin-Horth N."/>
        </authorList>
    </citation>
    <scope>NUCLEOTIDE SEQUENCE</scope>
</reference>
<protein>
    <submittedName>
        <fullName evidence="1">Uncharacterized protein</fullName>
    </submittedName>
</protein>
<name>A0A0V0J9Z6_SCHSO</name>
<proteinExistence type="predicted"/>
<dbReference type="AlphaFoldDB" id="A0A0V0J9Z6"/>
<dbReference type="EMBL" id="GEEE01000758">
    <property type="protein sequence ID" value="JAP62467.1"/>
    <property type="molecule type" value="Transcribed_RNA"/>
</dbReference>